<dbReference type="Proteomes" id="UP000246464">
    <property type="component" value="Chromosome 7"/>
</dbReference>
<evidence type="ECO:0000313" key="1">
    <source>
        <dbReference type="EMBL" id="AWP04136.1"/>
    </source>
</evidence>
<name>A0A2U9BK95_SCOMX</name>
<gene>
    <name evidence="1" type="ORF">SMAX5B_006392</name>
</gene>
<evidence type="ECO:0000313" key="2">
    <source>
        <dbReference type="Proteomes" id="UP000246464"/>
    </source>
</evidence>
<proteinExistence type="predicted"/>
<dbReference type="AlphaFoldDB" id="A0A2U9BK95"/>
<dbReference type="EMBL" id="CP026249">
    <property type="protein sequence ID" value="AWP04136.1"/>
    <property type="molecule type" value="Genomic_DNA"/>
</dbReference>
<keyword evidence="2" id="KW-1185">Reference proteome</keyword>
<sequence>MAATPLTGACVWVSCNSRGWMEDRLSGSQGRVDRLLKTVERDATASVHTNSQNRHTVLVKESRSAPAMQHRREALHLQSFL</sequence>
<reference evidence="1 2" key="1">
    <citation type="submission" date="2017-12" db="EMBL/GenBank/DDBJ databases">
        <title>Integrating genomic resources of turbot (Scophthalmus maximus) in depth evaluation of genetic and physical mapping variation across individuals.</title>
        <authorList>
            <person name="Martinez P."/>
        </authorList>
    </citation>
    <scope>NUCLEOTIDE SEQUENCE [LARGE SCALE GENOMIC DNA]</scope>
</reference>
<organism evidence="1 2">
    <name type="scientific">Scophthalmus maximus</name>
    <name type="common">Turbot</name>
    <name type="synonym">Psetta maxima</name>
    <dbReference type="NCBI Taxonomy" id="52904"/>
    <lineage>
        <taxon>Eukaryota</taxon>
        <taxon>Metazoa</taxon>
        <taxon>Chordata</taxon>
        <taxon>Craniata</taxon>
        <taxon>Vertebrata</taxon>
        <taxon>Euteleostomi</taxon>
        <taxon>Actinopterygii</taxon>
        <taxon>Neopterygii</taxon>
        <taxon>Teleostei</taxon>
        <taxon>Neoteleostei</taxon>
        <taxon>Acanthomorphata</taxon>
        <taxon>Carangaria</taxon>
        <taxon>Pleuronectiformes</taxon>
        <taxon>Pleuronectoidei</taxon>
        <taxon>Scophthalmidae</taxon>
        <taxon>Scophthalmus</taxon>
    </lineage>
</organism>
<protein>
    <submittedName>
        <fullName evidence="1">Uncharacterized protein</fullName>
    </submittedName>
</protein>
<accession>A0A2U9BK95</accession>